<dbReference type="InterPro" id="IPR000182">
    <property type="entry name" value="GNAT_dom"/>
</dbReference>
<dbReference type="GeneID" id="73290144"/>
<sequence>MTVGDDFDLVIEPATSDDLEAVTECWVRLATDQRRHGSVVRPEANRETMRATLGAHQVDNGLLVARDGDRLVGFASFSVEHGSLELACTRGFLSNLYVDPDYRGQGIGSALLDRVEATLADRGVDRLILEAMADNEAARRFYREAGYESFRIGLERELDRPAENDTHSKDE</sequence>
<name>A0A9E7NEV0_9EURY</name>
<evidence type="ECO:0000256" key="1">
    <source>
        <dbReference type="ARBA" id="ARBA00022679"/>
    </source>
</evidence>
<evidence type="ECO:0000313" key="4">
    <source>
        <dbReference type="EMBL" id="UTF55462.1"/>
    </source>
</evidence>
<dbReference type="Pfam" id="PF00583">
    <property type="entry name" value="Acetyltransf_1"/>
    <property type="match status" value="1"/>
</dbReference>
<protein>
    <submittedName>
        <fullName evidence="4">GNAT family N-acetyltransferase</fullName>
    </submittedName>
</protein>
<dbReference type="GO" id="GO:0016747">
    <property type="term" value="F:acyltransferase activity, transferring groups other than amino-acyl groups"/>
    <property type="evidence" value="ECO:0007669"/>
    <property type="project" value="InterPro"/>
</dbReference>
<dbReference type="AlphaFoldDB" id="A0A9E7NEV0"/>
<dbReference type="RefSeq" id="WP_254160514.1">
    <property type="nucleotide sequence ID" value="NZ_CP100355.1"/>
</dbReference>
<gene>
    <name evidence="4" type="ORF">NGM29_08820</name>
</gene>
<dbReference type="PANTHER" id="PTHR43877">
    <property type="entry name" value="AMINOALKYLPHOSPHONATE N-ACETYLTRANSFERASE-RELATED-RELATED"/>
    <property type="match status" value="1"/>
</dbReference>
<dbReference type="CDD" id="cd04301">
    <property type="entry name" value="NAT_SF"/>
    <property type="match status" value="1"/>
</dbReference>
<dbReference type="InterPro" id="IPR050832">
    <property type="entry name" value="Bact_Acetyltransf"/>
</dbReference>
<keyword evidence="2" id="KW-0012">Acyltransferase</keyword>
<dbReference type="PROSITE" id="PS51186">
    <property type="entry name" value="GNAT"/>
    <property type="match status" value="1"/>
</dbReference>
<feature type="domain" description="N-acetyltransferase" evidence="3">
    <location>
        <begin position="9"/>
        <end position="163"/>
    </location>
</feature>
<dbReference type="KEGG" id="sawl:NGM29_08820"/>
<reference evidence="4" key="1">
    <citation type="submission" date="2022-06" db="EMBL/GenBank/DDBJ databases">
        <title>Diverse halophilic archaea isolated from saline environments.</title>
        <authorList>
            <person name="Cui H.-L."/>
        </authorList>
    </citation>
    <scope>NUCLEOTIDE SEQUENCE</scope>
    <source>
        <strain evidence="4">WLHS1</strain>
    </source>
</reference>
<dbReference type="Proteomes" id="UP001056855">
    <property type="component" value="Chromosome"/>
</dbReference>
<dbReference type="EMBL" id="CP100355">
    <property type="protein sequence ID" value="UTF55462.1"/>
    <property type="molecule type" value="Genomic_DNA"/>
</dbReference>
<evidence type="ECO:0000313" key="5">
    <source>
        <dbReference type="Proteomes" id="UP001056855"/>
    </source>
</evidence>
<accession>A0A9E7NEV0</accession>
<keyword evidence="5" id="KW-1185">Reference proteome</keyword>
<dbReference type="InterPro" id="IPR016181">
    <property type="entry name" value="Acyl_CoA_acyltransferase"/>
</dbReference>
<dbReference type="SUPFAM" id="SSF55729">
    <property type="entry name" value="Acyl-CoA N-acyltransferases (Nat)"/>
    <property type="match status" value="1"/>
</dbReference>
<proteinExistence type="predicted"/>
<keyword evidence="1" id="KW-0808">Transferase</keyword>
<evidence type="ECO:0000259" key="3">
    <source>
        <dbReference type="PROSITE" id="PS51186"/>
    </source>
</evidence>
<dbReference type="Gene3D" id="3.40.630.30">
    <property type="match status" value="1"/>
</dbReference>
<organism evidence="4 5">
    <name type="scientific">Natronosalvus rutilus</name>
    <dbReference type="NCBI Taxonomy" id="2953753"/>
    <lineage>
        <taxon>Archaea</taxon>
        <taxon>Methanobacteriati</taxon>
        <taxon>Methanobacteriota</taxon>
        <taxon>Stenosarchaea group</taxon>
        <taxon>Halobacteria</taxon>
        <taxon>Halobacteriales</taxon>
        <taxon>Natrialbaceae</taxon>
        <taxon>Natronosalvus</taxon>
    </lineage>
</organism>
<evidence type="ECO:0000256" key="2">
    <source>
        <dbReference type="ARBA" id="ARBA00023315"/>
    </source>
</evidence>